<proteinExistence type="predicted"/>
<evidence type="ECO:0000313" key="5">
    <source>
        <dbReference type="Proteomes" id="UP000199448"/>
    </source>
</evidence>
<gene>
    <name evidence="1" type="ORF">SAMN04488034_105160</name>
    <name evidence="2" type="ORF">SAMN04488034_11721</name>
    <name evidence="3" type="ORF">SAMN04488034_11912</name>
    <name evidence="4" type="ORF">SAMN04488034_1232</name>
</gene>
<sequence>MAAGGPADHPLTDILIYNLDVYNKKCDDLVRQISKFVSIHTLFEMFDWFDNFSATEEQLIEFEKVLSLKLNELQSLAESNGWEKK</sequence>
<reference evidence="3 5" key="1">
    <citation type="submission" date="2016-10" db="EMBL/GenBank/DDBJ databases">
        <authorList>
            <person name="de Groot N.N."/>
        </authorList>
    </citation>
    <scope>NUCLEOTIDE SEQUENCE [LARGE SCALE GENOMIC DNA]</scope>
    <source>
        <strain evidence="3 5">DSM 23553</strain>
    </source>
</reference>
<organism evidence="3 5">
    <name type="scientific">Salinimicrobium catena</name>
    <dbReference type="NCBI Taxonomy" id="390640"/>
    <lineage>
        <taxon>Bacteria</taxon>
        <taxon>Pseudomonadati</taxon>
        <taxon>Bacteroidota</taxon>
        <taxon>Flavobacteriia</taxon>
        <taxon>Flavobacteriales</taxon>
        <taxon>Flavobacteriaceae</taxon>
        <taxon>Salinimicrobium</taxon>
    </lineage>
</organism>
<dbReference type="Proteomes" id="UP000199448">
    <property type="component" value="Unassembled WGS sequence"/>
</dbReference>
<dbReference type="RefSeq" id="WP_093113669.1">
    <property type="nucleotide sequence ID" value="NZ_FNGG01000005.1"/>
</dbReference>
<dbReference type="EMBL" id="FNUG01000019">
    <property type="protein sequence ID" value="SEF13387.1"/>
    <property type="molecule type" value="Genomic_DNA"/>
</dbReference>
<dbReference type="EMBL" id="FNUG01000017">
    <property type="protein sequence ID" value="SEF13063.1"/>
    <property type="molecule type" value="Genomic_DNA"/>
</dbReference>
<keyword evidence="5" id="KW-1185">Reference proteome</keyword>
<dbReference type="STRING" id="390640.SAMN04488034_105160"/>
<protein>
    <submittedName>
        <fullName evidence="3">Uncharacterized protein</fullName>
    </submittedName>
</protein>
<name>A0A1H5PK33_9FLAO</name>
<evidence type="ECO:0000313" key="3">
    <source>
        <dbReference type="EMBL" id="SEF13387.1"/>
    </source>
</evidence>
<dbReference type="EMBL" id="FNUG01000005">
    <property type="protein sequence ID" value="SEF04678.1"/>
    <property type="molecule type" value="Genomic_DNA"/>
</dbReference>
<evidence type="ECO:0000313" key="1">
    <source>
        <dbReference type="EMBL" id="SEF04678.1"/>
    </source>
</evidence>
<evidence type="ECO:0000313" key="4">
    <source>
        <dbReference type="EMBL" id="SEF13649.1"/>
    </source>
</evidence>
<evidence type="ECO:0000313" key="2">
    <source>
        <dbReference type="EMBL" id="SEF13063.1"/>
    </source>
</evidence>
<dbReference type="AlphaFoldDB" id="A0A1H5PK33"/>
<accession>A0A1H5PK33</accession>
<dbReference type="OrthoDB" id="8453610at2"/>
<dbReference type="EMBL" id="FNUG01000023">
    <property type="protein sequence ID" value="SEF13649.1"/>
    <property type="molecule type" value="Genomic_DNA"/>
</dbReference>